<dbReference type="InterPro" id="IPR011009">
    <property type="entry name" value="Kinase-like_dom_sf"/>
</dbReference>
<dbReference type="KEGG" id="dcr:108215300"/>
<dbReference type="SMART" id="SM00220">
    <property type="entry name" value="S_TKc"/>
    <property type="match status" value="1"/>
</dbReference>
<protein>
    <recommendedName>
        <fullName evidence="12">Protein kinase domain-containing protein</fullName>
    </recommendedName>
</protein>
<evidence type="ECO:0000256" key="6">
    <source>
        <dbReference type="ARBA" id="ARBA00023157"/>
    </source>
</evidence>
<feature type="signal peptide" evidence="11">
    <location>
        <begin position="1"/>
        <end position="24"/>
    </location>
</feature>
<evidence type="ECO:0000256" key="7">
    <source>
        <dbReference type="ARBA" id="ARBA00023180"/>
    </source>
</evidence>
<dbReference type="EMBL" id="CP093345">
    <property type="protein sequence ID" value="WOG91936.1"/>
    <property type="molecule type" value="Genomic_DNA"/>
</dbReference>
<evidence type="ECO:0000259" key="12">
    <source>
        <dbReference type="PROSITE" id="PS50011"/>
    </source>
</evidence>
<dbReference type="Pfam" id="PF13947">
    <property type="entry name" value="GUB_WAK_bind"/>
    <property type="match status" value="1"/>
</dbReference>
<dbReference type="PANTHER" id="PTHR27005:SF515">
    <property type="entry name" value="WALL-ASSOCIATED RECEPTOR KINASE-LIKE 10-RELATED"/>
    <property type="match status" value="1"/>
</dbReference>
<dbReference type="Proteomes" id="UP000077755">
    <property type="component" value="Chromosome 3"/>
</dbReference>
<evidence type="ECO:0000256" key="10">
    <source>
        <dbReference type="SAM" id="Phobius"/>
    </source>
</evidence>
<dbReference type="GO" id="GO:0005509">
    <property type="term" value="F:calcium ion binding"/>
    <property type="evidence" value="ECO:0007669"/>
    <property type="project" value="InterPro"/>
</dbReference>
<evidence type="ECO:0000256" key="9">
    <source>
        <dbReference type="ARBA" id="ARBA00047951"/>
    </source>
</evidence>
<keyword evidence="2 11" id="KW-0732">Signal</keyword>
<dbReference type="Gene3D" id="2.10.25.10">
    <property type="entry name" value="Laminin"/>
    <property type="match status" value="2"/>
</dbReference>
<keyword evidence="5" id="KW-0067">ATP-binding</keyword>
<evidence type="ECO:0000313" key="14">
    <source>
        <dbReference type="Proteomes" id="UP000077755"/>
    </source>
</evidence>
<gene>
    <name evidence="13" type="ORF">DCAR_0311191</name>
</gene>
<comment type="catalytic activity">
    <reaction evidence="9">
        <text>L-threonyl-[protein] + ATP = O-phospho-L-threonyl-[protein] + ADP + H(+)</text>
        <dbReference type="Rhea" id="RHEA:46608"/>
        <dbReference type="Rhea" id="RHEA-COMP:11060"/>
        <dbReference type="Rhea" id="RHEA-COMP:11605"/>
        <dbReference type="ChEBI" id="CHEBI:15378"/>
        <dbReference type="ChEBI" id="CHEBI:30013"/>
        <dbReference type="ChEBI" id="CHEBI:30616"/>
        <dbReference type="ChEBI" id="CHEBI:61977"/>
        <dbReference type="ChEBI" id="CHEBI:456216"/>
    </reaction>
</comment>
<dbReference type="GO" id="GO:0005886">
    <property type="term" value="C:plasma membrane"/>
    <property type="evidence" value="ECO:0007669"/>
    <property type="project" value="TreeGrafter"/>
</dbReference>
<keyword evidence="4" id="KW-0418">Kinase</keyword>
<reference evidence="13" key="2">
    <citation type="submission" date="2022-03" db="EMBL/GenBank/DDBJ databases">
        <title>Draft title - Genomic analysis of global carrot germplasm unveils the trajectory of domestication and the origin of high carotenoid orange carrot.</title>
        <authorList>
            <person name="Iorizzo M."/>
            <person name="Ellison S."/>
            <person name="Senalik D."/>
            <person name="Macko-Podgorni A."/>
            <person name="Grzebelus D."/>
            <person name="Bostan H."/>
            <person name="Rolling W."/>
            <person name="Curaba J."/>
            <person name="Simon P."/>
        </authorList>
    </citation>
    <scope>NUCLEOTIDE SEQUENCE</scope>
    <source>
        <tissue evidence="13">Leaf</tissue>
    </source>
</reference>
<dbReference type="InterPro" id="IPR025287">
    <property type="entry name" value="WAK_GUB"/>
</dbReference>
<evidence type="ECO:0000256" key="8">
    <source>
        <dbReference type="ARBA" id="ARBA00047558"/>
    </source>
</evidence>
<name>A0AAF1ATL0_DAUCS</name>
<sequence>MSAKLSIQMMMLVMLLFFTNQAFAKNTKNSVAKPGCQASCGNLNISYPFGIGEKCSASKAMVISCNNSFSPPKAFLRDQNFNSLEVLNISLEAGTVHINFPVTADCTNTGNDQVSQEVRLELPLTFSNNDNRFTAMGCNNLAYLSAEDSVAEHGGCLSRCNPSVKKDNSCFGINCCQTKFQQSLTFVKPSLSNGSSSASGCNEGPRYAFIADQKWFAKLEDIYSVQTMEKVPAVLNWKPFGTCQTFIQSDPIPNATLCGRNAFCTNQSLCSCSEGYEGNPYLPNGCQDVNECGTNIRPQPRQTPMTPLSKGTPKKLYMYHVTNSPPESQGPALRGNSLGLNKCEHYCTNTPGSYTCSCQDGWVLVDKFNCVKSEVIYKNVPKGSRRGRKGAVLATAGTCAGVGVVLVFTYYLYEEARQRSIRRFRLRLFRLNGGPLLRRSSSGQQNAETTELFTAEEMETATDHYNEDRIVGEGGKRTVYKGMLADGRIVAVKKTKIEDKSKIEDFINEVAALSRMKHRNVVNLYGCCLETEVPLLVYEFIPNRTLMQYIHEDDEYFLLTWDVRVRVAIEIAEALVCLHSAAPTPIYHRDIKSTNILFDDKYRAKVADFGISASFFIDQEVEDSGTSATVSNDQKVADFGTSTSISNDQKVADFGTSAPITSDQKVVDFGTSTTVSTDKTYPTSRLQGRFGYLDPEYFQSGQYTDKSDVYSFGVVLVELLTGRKPILAARLDDEARGLATLFILAVEEDRIFEIVDSRIFNEERKDEMIAFGDIAYKCLNLNGSKRPTMKEVAEELKSIRDTRESPIAQEIYEEVENEINELINSGSEVTSSSLSSTIYNTVVGNLL</sequence>
<dbReference type="SMART" id="SM00179">
    <property type="entry name" value="EGF_CA"/>
    <property type="match status" value="1"/>
</dbReference>
<keyword evidence="10" id="KW-1133">Transmembrane helix</keyword>
<comment type="subcellular location">
    <subcellularLocation>
        <location evidence="1">Membrane</location>
        <topology evidence="1">Single-pass type I membrane protein</topology>
    </subcellularLocation>
</comment>
<evidence type="ECO:0000256" key="5">
    <source>
        <dbReference type="ARBA" id="ARBA00022840"/>
    </source>
</evidence>
<keyword evidence="14" id="KW-1185">Reference proteome</keyword>
<feature type="transmembrane region" description="Helical" evidence="10">
    <location>
        <begin position="391"/>
        <end position="413"/>
    </location>
</feature>
<keyword evidence="4" id="KW-0808">Transferase</keyword>
<dbReference type="SUPFAM" id="SSF56112">
    <property type="entry name" value="Protein kinase-like (PK-like)"/>
    <property type="match status" value="1"/>
</dbReference>
<evidence type="ECO:0000256" key="2">
    <source>
        <dbReference type="ARBA" id="ARBA00022729"/>
    </source>
</evidence>
<keyword evidence="10" id="KW-0472">Membrane</keyword>
<dbReference type="SMART" id="SM00181">
    <property type="entry name" value="EGF"/>
    <property type="match status" value="2"/>
</dbReference>
<dbReference type="Gene3D" id="1.10.510.10">
    <property type="entry name" value="Transferase(Phosphotransferase) domain 1"/>
    <property type="match status" value="2"/>
</dbReference>
<dbReference type="FunFam" id="3.30.200.20:FF:001332">
    <property type="entry name" value="Wall-associated receptor kinase-like 10"/>
    <property type="match status" value="1"/>
</dbReference>
<dbReference type="Pfam" id="PF00069">
    <property type="entry name" value="Pkinase"/>
    <property type="match status" value="2"/>
</dbReference>
<dbReference type="GO" id="GO:0007166">
    <property type="term" value="P:cell surface receptor signaling pathway"/>
    <property type="evidence" value="ECO:0007669"/>
    <property type="project" value="InterPro"/>
</dbReference>
<evidence type="ECO:0000256" key="3">
    <source>
        <dbReference type="ARBA" id="ARBA00022741"/>
    </source>
</evidence>
<evidence type="ECO:0000313" key="13">
    <source>
        <dbReference type="EMBL" id="WOG91936.1"/>
    </source>
</evidence>
<dbReference type="CDD" id="cd00053">
    <property type="entry name" value="EGF"/>
    <property type="match status" value="1"/>
</dbReference>
<evidence type="ECO:0000256" key="4">
    <source>
        <dbReference type="ARBA" id="ARBA00022777"/>
    </source>
</evidence>
<feature type="chain" id="PRO_5042275551" description="Protein kinase domain-containing protein" evidence="11">
    <location>
        <begin position="25"/>
        <end position="847"/>
    </location>
</feature>
<accession>A0AAF1ATL0</accession>
<evidence type="ECO:0000256" key="1">
    <source>
        <dbReference type="ARBA" id="ARBA00004479"/>
    </source>
</evidence>
<feature type="domain" description="Protein kinase" evidence="12">
    <location>
        <begin position="465"/>
        <end position="799"/>
    </location>
</feature>
<dbReference type="GO" id="GO:0005524">
    <property type="term" value="F:ATP binding"/>
    <property type="evidence" value="ECO:0007669"/>
    <property type="project" value="UniProtKB-KW"/>
</dbReference>
<keyword evidence="3" id="KW-0547">Nucleotide-binding</keyword>
<evidence type="ECO:0000256" key="11">
    <source>
        <dbReference type="SAM" id="SignalP"/>
    </source>
</evidence>
<dbReference type="PROSITE" id="PS50011">
    <property type="entry name" value="PROTEIN_KINASE_DOM"/>
    <property type="match status" value="1"/>
</dbReference>
<proteinExistence type="predicted"/>
<dbReference type="Gene3D" id="3.30.200.20">
    <property type="entry name" value="Phosphorylase Kinase, domain 1"/>
    <property type="match status" value="1"/>
</dbReference>
<dbReference type="AlphaFoldDB" id="A0AAF1ATL0"/>
<comment type="catalytic activity">
    <reaction evidence="8">
        <text>L-seryl-[protein] + ATP = O-phospho-L-seryl-[protein] + ADP + H(+)</text>
        <dbReference type="Rhea" id="RHEA:17989"/>
        <dbReference type="Rhea" id="RHEA-COMP:9863"/>
        <dbReference type="Rhea" id="RHEA-COMP:11604"/>
        <dbReference type="ChEBI" id="CHEBI:15378"/>
        <dbReference type="ChEBI" id="CHEBI:29999"/>
        <dbReference type="ChEBI" id="CHEBI:30616"/>
        <dbReference type="ChEBI" id="CHEBI:83421"/>
        <dbReference type="ChEBI" id="CHEBI:456216"/>
    </reaction>
</comment>
<dbReference type="InterPro" id="IPR000742">
    <property type="entry name" value="EGF"/>
</dbReference>
<dbReference type="GO" id="GO:0004674">
    <property type="term" value="F:protein serine/threonine kinase activity"/>
    <property type="evidence" value="ECO:0007669"/>
    <property type="project" value="TreeGrafter"/>
</dbReference>
<dbReference type="InterPro" id="IPR001881">
    <property type="entry name" value="EGF-like_Ca-bd_dom"/>
</dbReference>
<dbReference type="PROSITE" id="PS00108">
    <property type="entry name" value="PROTEIN_KINASE_ST"/>
    <property type="match status" value="1"/>
</dbReference>
<dbReference type="SUPFAM" id="SSF57196">
    <property type="entry name" value="EGF/Laminin"/>
    <property type="match status" value="1"/>
</dbReference>
<keyword evidence="6" id="KW-1015">Disulfide bond</keyword>
<keyword evidence="10" id="KW-0812">Transmembrane</keyword>
<reference evidence="13" key="1">
    <citation type="journal article" date="2016" name="Nat. Genet.">
        <title>A high-quality carrot genome assembly provides new insights into carotenoid accumulation and asterid genome evolution.</title>
        <authorList>
            <person name="Iorizzo M."/>
            <person name="Ellison S."/>
            <person name="Senalik D."/>
            <person name="Zeng P."/>
            <person name="Satapoomin P."/>
            <person name="Huang J."/>
            <person name="Bowman M."/>
            <person name="Iovene M."/>
            <person name="Sanseverino W."/>
            <person name="Cavagnaro P."/>
            <person name="Yildiz M."/>
            <person name="Macko-Podgorni A."/>
            <person name="Moranska E."/>
            <person name="Grzebelus E."/>
            <person name="Grzebelus D."/>
            <person name="Ashrafi H."/>
            <person name="Zheng Z."/>
            <person name="Cheng S."/>
            <person name="Spooner D."/>
            <person name="Van Deynze A."/>
            <person name="Simon P."/>
        </authorList>
    </citation>
    <scope>NUCLEOTIDE SEQUENCE</scope>
    <source>
        <tissue evidence="13">Leaf</tissue>
    </source>
</reference>
<dbReference type="PANTHER" id="PTHR27005">
    <property type="entry name" value="WALL-ASSOCIATED RECEPTOR KINASE-LIKE 21"/>
    <property type="match status" value="1"/>
</dbReference>
<dbReference type="GO" id="GO:0030247">
    <property type="term" value="F:polysaccharide binding"/>
    <property type="evidence" value="ECO:0007669"/>
    <property type="project" value="InterPro"/>
</dbReference>
<dbReference type="InterPro" id="IPR000719">
    <property type="entry name" value="Prot_kinase_dom"/>
</dbReference>
<dbReference type="InterPro" id="IPR045274">
    <property type="entry name" value="WAK-like"/>
</dbReference>
<organism evidence="13 14">
    <name type="scientific">Daucus carota subsp. sativus</name>
    <name type="common">Carrot</name>
    <dbReference type="NCBI Taxonomy" id="79200"/>
    <lineage>
        <taxon>Eukaryota</taxon>
        <taxon>Viridiplantae</taxon>
        <taxon>Streptophyta</taxon>
        <taxon>Embryophyta</taxon>
        <taxon>Tracheophyta</taxon>
        <taxon>Spermatophyta</taxon>
        <taxon>Magnoliopsida</taxon>
        <taxon>eudicotyledons</taxon>
        <taxon>Gunneridae</taxon>
        <taxon>Pentapetalae</taxon>
        <taxon>asterids</taxon>
        <taxon>campanulids</taxon>
        <taxon>Apiales</taxon>
        <taxon>Apiaceae</taxon>
        <taxon>Apioideae</taxon>
        <taxon>Scandiceae</taxon>
        <taxon>Daucinae</taxon>
        <taxon>Daucus</taxon>
        <taxon>Daucus sect. Daucus</taxon>
    </lineage>
</organism>
<dbReference type="InterPro" id="IPR008271">
    <property type="entry name" value="Ser/Thr_kinase_AS"/>
</dbReference>
<keyword evidence="7" id="KW-0325">Glycoprotein</keyword>